<evidence type="ECO:0000256" key="2">
    <source>
        <dbReference type="ARBA" id="ARBA00006991"/>
    </source>
</evidence>
<keyword evidence="3" id="KW-0479">Metal-binding</keyword>
<dbReference type="Pfam" id="PF00096">
    <property type="entry name" value="zf-C2H2"/>
    <property type="match status" value="2"/>
</dbReference>
<dbReference type="PANTHER" id="PTHR24393:SF15">
    <property type="entry name" value="IP01243P-RELATED"/>
    <property type="match status" value="1"/>
</dbReference>
<dbReference type="RefSeq" id="XP_024349807.1">
    <property type="nucleotide sequence ID" value="XM_024495743.1"/>
</dbReference>
<dbReference type="GO" id="GO:0008270">
    <property type="term" value="F:zinc ion binding"/>
    <property type="evidence" value="ECO:0007669"/>
    <property type="project" value="UniProtKB-KW"/>
</dbReference>
<feature type="domain" description="C2H2-type" evidence="12">
    <location>
        <begin position="92"/>
        <end position="119"/>
    </location>
</feature>
<evidence type="ECO:0000313" key="14">
    <source>
        <dbReference type="Proteomes" id="UP000019149"/>
    </source>
</evidence>
<evidence type="ECO:0000256" key="3">
    <source>
        <dbReference type="ARBA" id="ARBA00022723"/>
    </source>
</evidence>
<dbReference type="GeneID" id="36342209"/>
<dbReference type="Gene3D" id="3.30.160.60">
    <property type="entry name" value="Classic Zinc Finger"/>
    <property type="match status" value="2"/>
</dbReference>
<keyword evidence="8" id="KW-0238">DNA-binding</keyword>
<evidence type="ECO:0000313" key="13">
    <source>
        <dbReference type="EMBL" id="EUB58611.1"/>
    </source>
</evidence>
<dbReference type="FunFam" id="3.30.160.60:FF:001498">
    <property type="entry name" value="Zinc finger protein 404"/>
    <property type="match status" value="1"/>
</dbReference>
<keyword evidence="7" id="KW-0805">Transcription regulation</keyword>
<name>W6UCW9_ECHGR</name>
<keyword evidence="9" id="KW-0804">Transcription</keyword>
<dbReference type="STRING" id="6210.W6UCW9"/>
<proteinExistence type="inferred from homology"/>
<evidence type="ECO:0000259" key="12">
    <source>
        <dbReference type="PROSITE" id="PS50157"/>
    </source>
</evidence>
<dbReference type="InterPro" id="IPR036236">
    <property type="entry name" value="Znf_C2H2_sf"/>
</dbReference>
<protein>
    <submittedName>
        <fullName evidence="13">Zinc finger protein rotund</fullName>
    </submittedName>
</protein>
<dbReference type="GO" id="GO:0001228">
    <property type="term" value="F:DNA-binding transcription activator activity, RNA polymerase II-specific"/>
    <property type="evidence" value="ECO:0007669"/>
    <property type="project" value="TreeGrafter"/>
</dbReference>
<reference evidence="13 14" key="1">
    <citation type="journal article" date="2013" name="Nat. Genet.">
        <title>The genome of the hydatid tapeworm Echinococcus granulosus.</title>
        <authorList>
            <person name="Zheng H."/>
            <person name="Zhang W."/>
            <person name="Zhang L."/>
            <person name="Zhang Z."/>
            <person name="Li J."/>
            <person name="Lu G."/>
            <person name="Zhu Y."/>
            <person name="Wang Y."/>
            <person name="Huang Y."/>
            <person name="Liu J."/>
            <person name="Kang H."/>
            <person name="Chen J."/>
            <person name="Wang L."/>
            <person name="Chen A."/>
            <person name="Yu S."/>
            <person name="Gao Z."/>
            <person name="Jin L."/>
            <person name="Gu W."/>
            <person name="Wang Z."/>
            <person name="Zhao L."/>
            <person name="Shi B."/>
            <person name="Wen H."/>
            <person name="Lin R."/>
            <person name="Jones M.K."/>
            <person name="Brejova B."/>
            <person name="Vinar T."/>
            <person name="Zhao G."/>
            <person name="McManus D.P."/>
            <person name="Chen Z."/>
            <person name="Zhou Y."/>
            <person name="Wang S."/>
        </authorList>
    </citation>
    <scope>NUCLEOTIDE SEQUENCE [LARGE SCALE GENOMIC DNA]</scope>
</reference>
<evidence type="ECO:0000256" key="4">
    <source>
        <dbReference type="ARBA" id="ARBA00022737"/>
    </source>
</evidence>
<evidence type="ECO:0000256" key="1">
    <source>
        <dbReference type="ARBA" id="ARBA00004123"/>
    </source>
</evidence>
<comment type="similarity">
    <text evidence="2">Belongs to the krueppel C2H2-type zinc-finger protein family.</text>
</comment>
<feature type="domain" description="C2H2-type" evidence="12">
    <location>
        <begin position="64"/>
        <end position="91"/>
    </location>
</feature>
<dbReference type="PANTHER" id="PTHR24393">
    <property type="entry name" value="ZINC FINGER PROTEIN"/>
    <property type="match status" value="1"/>
</dbReference>
<dbReference type="GO" id="GO:0000978">
    <property type="term" value="F:RNA polymerase II cis-regulatory region sequence-specific DNA binding"/>
    <property type="evidence" value="ECO:0007669"/>
    <property type="project" value="TreeGrafter"/>
</dbReference>
<keyword evidence="10" id="KW-0539">Nucleus</keyword>
<gene>
    <name evidence="13" type="ORF">EGR_06494</name>
</gene>
<comment type="caution">
    <text evidence="13">The sequence shown here is derived from an EMBL/GenBank/DDBJ whole genome shotgun (WGS) entry which is preliminary data.</text>
</comment>
<evidence type="ECO:0000256" key="10">
    <source>
        <dbReference type="ARBA" id="ARBA00023242"/>
    </source>
</evidence>
<evidence type="ECO:0000256" key="9">
    <source>
        <dbReference type="ARBA" id="ARBA00023163"/>
    </source>
</evidence>
<organism evidence="13 14">
    <name type="scientific">Echinococcus granulosus</name>
    <name type="common">Hydatid tapeworm</name>
    <dbReference type="NCBI Taxonomy" id="6210"/>
    <lineage>
        <taxon>Eukaryota</taxon>
        <taxon>Metazoa</taxon>
        <taxon>Spiralia</taxon>
        <taxon>Lophotrochozoa</taxon>
        <taxon>Platyhelminthes</taxon>
        <taxon>Cestoda</taxon>
        <taxon>Eucestoda</taxon>
        <taxon>Cyclophyllidea</taxon>
        <taxon>Taeniidae</taxon>
        <taxon>Echinococcus</taxon>
        <taxon>Echinococcus granulosus group</taxon>
    </lineage>
</organism>
<dbReference type="GO" id="GO:0005634">
    <property type="term" value="C:nucleus"/>
    <property type="evidence" value="ECO:0007669"/>
    <property type="project" value="UniProtKB-SubCell"/>
</dbReference>
<dbReference type="AlphaFoldDB" id="W6UCW9"/>
<dbReference type="FunFam" id="3.30.160.60:FF:000643">
    <property type="entry name" value="Zinc finger protein 668"/>
    <property type="match status" value="1"/>
</dbReference>
<evidence type="ECO:0000256" key="7">
    <source>
        <dbReference type="ARBA" id="ARBA00023015"/>
    </source>
</evidence>
<evidence type="ECO:0000256" key="11">
    <source>
        <dbReference type="PROSITE-ProRule" id="PRU00042"/>
    </source>
</evidence>
<dbReference type="SMART" id="SM00355">
    <property type="entry name" value="ZnF_C2H2"/>
    <property type="match status" value="2"/>
</dbReference>
<dbReference type="SUPFAM" id="SSF57667">
    <property type="entry name" value="beta-beta-alpha zinc fingers"/>
    <property type="match status" value="1"/>
</dbReference>
<accession>W6UCW9</accession>
<dbReference type="EMBL" id="APAU02000058">
    <property type="protein sequence ID" value="EUB58611.1"/>
    <property type="molecule type" value="Genomic_DNA"/>
</dbReference>
<keyword evidence="5 11" id="KW-0863">Zinc-finger</keyword>
<sequence>MSKLDLHNVKNIVKKSGSLRGQVTNTDPTETAARGNVIIRRVCFSRQDLSTHNSTTHKQDPRPYRCDQCGRQFSTCAYLSQHRRIHSGIKPYVCRYCDRKFTQLSHVQQHERIHTGEKPYNRVVVVVYCRAIMQPSSPPLPPLPPPQQ</sequence>
<dbReference type="OrthoDB" id="3437960at2759"/>
<dbReference type="CTD" id="36342209"/>
<dbReference type="Proteomes" id="UP000019149">
    <property type="component" value="Unassembled WGS sequence"/>
</dbReference>
<dbReference type="PROSITE" id="PS50157">
    <property type="entry name" value="ZINC_FINGER_C2H2_2"/>
    <property type="match status" value="2"/>
</dbReference>
<evidence type="ECO:0000256" key="8">
    <source>
        <dbReference type="ARBA" id="ARBA00023125"/>
    </source>
</evidence>
<dbReference type="PROSITE" id="PS00028">
    <property type="entry name" value="ZINC_FINGER_C2H2_1"/>
    <property type="match status" value="2"/>
</dbReference>
<comment type="subcellular location">
    <subcellularLocation>
        <location evidence="1">Nucleus</location>
    </subcellularLocation>
</comment>
<evidence type="ECO:0000256" key="5">
    <source>
        <dbReference type="ARBA" id="ARBA00022771"/>
    </source>
</evidence>
<keyword evidence="14" id="KW-1185">Reference proteome</keyword>
<evidence type="ECO:0000256" key="6">
    <source>
        <dbReference type="ARBA" id="ARBA00022833"/>
    </source>
</evidence>
<keyword evidence="6" id="KW-0862">Zinc</keyword>
<dbReference type="InterPro" id="IPR013087">
    <property type="entry name" value="Znf_C2H2_type"/>
</dbReference>
<dbReference type="KEGG" id="egl:EGR_06494"/>
<keyword evidence="4" id="KW-0677">Repeat</keyword>